<dbReference type="Pfam" id="PF04978">
    <property type="entry name" value="MST"/>
    <property type="match status" value="1"/>
</dbReference>
<dbReference type="AlphaFoldDB" id="X0YBQ0"/>
<comment type="caution">
    <text evidence="1">The sequence shown here is derived from an EMBL/GenBank/DDBJ whole genome shotgun (WGS) entry which is preliminary data.</text>
</comment>
<evidence type="ECO:0008006" key="2">
    <source>
        <dbReference type="Google" id="ProtNLM"/>
    </source>
</evidence>
<protein>
    <recommendedName>
        <fullName evidence="2">DinB-like domain-containing protein</fullName>
    </recommendedName>
</protein>
<accession>X0YBQ0</accession>
<sequence length="140" mass="15919">MGWLAWHLTRVQDDHIADLMGEEQLWLKDSWYAKFNRAPDPKDIGWGHAPEEVSSFRSPDVATLLGYYRAVLERTKRFIATLTLTDLDRELNEPWFQPLPTVGVRLVSILSDDLQHAGQIAYVRGLLKGKGWLEASSSIG</sequence>
<gene>
    <name evidence="1" type="ORF">S01H1_79692</name>
</gene>
<proteinExistence type="predicted"/>
<dbReference type="InterPro" id="IPR007061">
    <property type="entry name" value="MST-like"/>
</dbReference>
<name>X0YBQ0_9ZZZZ</name>
<dbReference type="InterPro" id="IPR034660">
    <property type="entry name" value="DinB/YfiT-like"/>
</dbReference>
<organism evidence="1">
    <name type="scientific">marine sediment metagenome</name>
    <dbReference type="NCBI Taxonomy" id="412755"/>
    <lineage>
        <taxon>unclassified sequences</taxon>
        <taxon>metagenomes</taxon>
        <taxon>ecological metagenomes</taxon>
    </lineage>
</organism>
<evidence type="ECO:0000313" key="1">
    <source>
        <dbReference type="EMBL" id="GAG53264.1"/>
    </source>
</evidence>
<dbReference type="SUPFAM" id="SSF109854">
    <property type="entry name" value="DinB/YfiT-like putative metalloenzymes"/>
    <property type="match status" value="1"/>
</dbReference>
<reference evidence="1" key="1">
    <citation type="journal article" date="2014" name="Front. Microbiol.">
        <title>High frequency of phylogenetically diverse reductive dehalogenase-homologous genes in deep subseafloor sedimentary metagenomes.</title>
        <authorList>
            <person name="Kawai M."/>
            <person name="Futagami T."/>
            <person name="Toyoda A."/>
            <person name="Takaki Y."/>
            <person name="Nishi S."/>
            <person name="Hori S."/>
            <person name="Arai W."/>
            <person name="Tsubouchi T."/>
            <person name="Morono Y."/>
            <person name="Uchiyama I."/>
            <person name="Ito T."/>
            <person name="Fujiyama A."/>
            <person name="Inagaki F."/>
            <person name="Takami H."/>
        </authorList>
    </citation>
    <scope>NUCLEOTIDE SEQUENCE</scope>
    <source>
        <strain evidence="1">Expedition CK06-06</strain>
    </source>
</reference>
<dbReference type="Gene3D" id="1.20.120.450">
    <property type="entry name" value="dinb family like domain"/>
    <property type="match status" value="1"/>
</dbReference>
<dbReference type="EMBL" id="BARS01053749">
    <property type="protein sequence ID" value="GAG53264.1"/>
    <property type="molecule type" value="Genomic_DNA"/>
</dbReference>